<protein>
    <submittedName>
        <fullName evidence="2">Uncharacterized protein</fullName>
    </submittedName>
</protein>
<reference evidence="2" key="1">
    <citation type="submission" date="2022-05" db="EMBL/GenBank/DDBJ databases">
        <title>The Musa troglodytarum L. genome provides insights into the mechanism of non-climacteric behaviour and enrichment of carotenoids.</title>
        <authorList>
            <person name="Wang J."/>
        </authorList>
    </citation>
    <scope>NUCLEOTIDE SEQUENCE</scope>
    <source>
        <tissue evidence="2">Leaf</tissue>
    </source>
</reference>
<evidence type="ECO:0000313" key="3">
    <source>
        <dbReference type="Proteomes" id="UP001055439"/>
    </source>
</evidence>
<evidence type="ECO:0000313" key="2">
    <source>
        <dbReference type="EMBL" id="URD96458.1"/>
    </source>
</evidence>
<organism evidence="2 3">
    <name type="scientific">Musa troglodytarum</name>
    <name type="common">fe'i banana</name>
    <dbReference type="NCBI Taxonomy" id="320322"/>
    <lineage>
        <taxon>Eukaryota</taxon>
        <taxon>Viridiplantae</taxon>
        <taxon>Streptophyta</taxon>
        <taxon>Embryophyta</taxon>
        <taxon>Tracheophyta</taxon>
        <taxon>Spermatophyta</taxon>
        <taxon>Magnoliopsida</taxon>
        <taxon>Liliopsida</taxon>
        <taxon>Zingiberales</taxon>
        <taxon>Musaceae</taxon>
        <taxon>Musa</taxon>
    </lineage>
</organism>
<dbReference type="EMBL" id="CP097506">
    <property type="protein sequence ID" value="URD96458.1"/>
    <property type="molecule type" value="Genomic_DNA"/>
</dbReference>
<dbReference type="PANTHER" id="PTHR35704">
    <property type="entry name" value="OS02G0254600 PROTEIN"/>
    <property type="match status" value="1"/>
</dbReference>
<dbReference type="OrthoDB" id="1304043at2759"/>
<dbReference type="AlphaFoldDB" id="A0A9E7FIV1"/>
<proteinExistence type="predicted"/>
<sequence length="127" mass="14127">MEMEPNTRESRRGHGLRKCFRLGSPRVTAEEAVEELTRGVVISTEEGDGVVRLKIVMSKQELKVMVASLSGERSDAGGGRGRTSLPPPPSLEQLLHALRRRHMKRTESGKRRNGGWMPALQSIPEEN</sequence>
<accession>A0A9E7FIV1</accession>
<dbReference type="PANTHER" id="PTHR35704:SF1">
    <property type="entry name" value="OS02G0254600 PROTEIN"/>
    <property type="match status" value="1"/>
</dbReference>
<name>A0A9E7FIV1_9LILI</name>
<feature type="region of interest" description="Disordered" evidence="1">
    <location>
        <begin position="70"/>
        <end position="90"/>
    </location>
</feature>
<evidence type="ECO:0000256" key="1">
    <source>
        <dbReference type="SAM" id="MobiDB-lite"/>
    </source>
</evidence>
<keyword evidence="3" id="KW-1185">Reference proteome</keyword>
<gene>
    <name evidence="2" type="ORF">MUK42_29814</name>
</gene>
<feature type="region of interest" description="Disordered" evidence="1">
    <location>
        <begin position="102"/>
        <end position="127"/>
    </location>
</feature>
<dbReference type="Proteomes" id="UP001055439">
    <property type="component" value="Chromosome 4"/>
</dbReference>